<gene>
    <name evidence="3" type="ORF">CfE428DRAFT_6583</name>
</gene>
<dbReference type="InParanoid" id="B4DCE2"/>
<dbReference type="EMBL" id="ABVL01000048">
    <property type="protein sequence ID" value="EDY15891.1"/>
    <property type="molecule type" value="Genomic_DNA"/>
</dbReference>
<proteinExistence type="predicted"/>
<keyword evidence="1" id="KW-0732">Signal</keyword>
<protein>
    <recommendedName>
        <fullName evidence="2">3-keto-alpha-glucoside-1,2-lyase/3-keto-2-hydroxy-glucal hydratase domain-containing protein</fullName>
    </recommendedName>
</protein>
<evidence type="ECO:0000259" key="2">
    <source>
        <dbReference type="Pfam" id="PF06439"/>
    </source>
</evidence>
<feature type="chain" id="PRO_5002800705" description="3-keto-alpha-glucoside-1,2-lyase/3-keto-2-hydroxy-glucal hydratase domain-containing protein" evidence="1">
    <location>
        <begin position="30"/>
        <end position="204"/>
    </location>
</feature>
<evidence type="ECO:0000256" key="1">
    <source>
        <dbReference type="SAM" id="SignalP"/>
    </source>
</evidence>
<evidence type="ECO:0000313" key="3">
    <source>
        <dbReference type="EMBL" id="EDY15891.1"/>
    </source>
</evidence>
<name>B4DCE2_9BACT</name>
<dbReference type="STRING" id="497964.CfE428DRAFT_6583"/>
<organism evidence="3 4">
    <name type="scientific">Chthoniobacter flavus Ellin428</name>
    <dbReference type="NCBI Taxonomy" id="497964"/>
    <lineage>
        <taxon>Bacteria</taxon>
        <taxon>Pseudomonadati</taxon>
        <taxon>Verrucomicrobiota</taxon>
        <taxon>Spartobacteria</taxon>
        <taxon>Chthoniobacterales</taxon>
        <taxon>Chthoniobacteraceae</taxon>
        <taxon>Chthoniobacter</taxon>
    </lineage>
</organism>
<comment type="caution">
    <text evidence="3">The sequence shown here is derived from an EMBL/GenBank/DDBJ whole genome shotgun (WGS) entry which is preliminary data.</text>
</comment>
<feature type="signal peptide" evidence="1">
    <location>
        <begin position="1"/>
        <end position="29"/>
    </location>
</feature>
<dbReference type="InterPro" id="IPR010496">
    <property type="entry name" value="AL/BT2_dom"/>
</dbReference>
<reference evidence="3 4" key="1">
    <citation type="journal article" date="2011" name="J. Bacteriol.">
        <title>Genome sequence of Chthoniobacter flavus Ellin428, an aerobic heterotrophic soil bacterium.</title>
        <authorList>
            <person name="Kant R."/>
            <person name="van Passel M.W."/>
            <person name="Palva A."/>
            <person name="Lucas S."/>
            <person name="Lapidus A."/>
            <person name="Glavina Del Rio T."/>
            <person name="Dalin E."/>
            <person name="Tice H."/>
            <person name="Bruce D."/>
            <person name="Goodwin L."/>
            <person name="Pitluck S."/>
            <person name="Larimer F.W."/>
            <person name="Land M.L."/>
            <person name="Hauser L."/>
            <person name="Sangwan P."/>
            <person name="de Vos W.M."/>
            <person name="Janssen P.H."/>
            <person name="Smidt H."/>
        </authorList>
    </citation>
    <scope>NUCLEOTIDE SEQUENCE [LARGE SCALE GENOMIC DNA]</scope>
    <source>
        <strain evidence="3 4">Ellin428</strain>
    </source>
</reference>
<dbReference type="eggNOG" id="COG1413">
    <property type="taxonomic scope" value="Bacteria"/>
</dbReference>
<dbReference type="AlphaFoldDB" id="B4DCE2"/>
<dbReference type="Gene3D" id="2.60.120.560">
    <property type="entry name" value="Exo-inulinase, domain 1"/>
    <property type="match status" value="1"/>
</dbReference>
<keyword evidence="4" id="KW-1185">Reference proteome</keyword>
<dbReference type="Pfam" id="PF06439">
    <property type="entry name" value="3keto-disac_hyd"/>
    <property type="match status" value="1"/>
</dbReference>
<feature type="domain" description="3-keto-alpha-glucoside-1,2-lyase/3-keto-2-hydroxy-glucal hydratase" evidence="2">
    <location>
        <begin position="35"/>
        <end position="202"/>
    </location>
</feature>
<dbReference type="GO" id="GO:0016787">
    <property type="term" value="F:hydrolase activity"/>
    <property type="evidence" value="ECO:0007669"/>
    <property type="project" value="InterPro"/>
</dbReference>
<dbReference type="Proteomes" id="UP000005824">
    <property type="component" value="Unassembled WGS sequence"/>
</dbReference>
<sequence length="204" mass="22511">MGITSFPPNAMNPLRWFLPLLLLAVSVVAADVPEGFTPLIAAHDLSGWQNAATAAEHWKVENGELINDGQGADLVTAKSYRNFELRLEWKIPVRGDSGVYLPGGQQVQIWAKDSGSGGFVYNHKYTVSPSVVADKPLGEWNTFVIRLVDGKVTVTLNDKVVMQDVPVEKGFDPPMRGPEEGALRLQKSPHNVMTTFRNIFIREL</sequence>
<accession>B4DCE2</accession>
<evidence type="ECO:0000313" key="4">
    <source>
        <dbReference type="Proteomes" id="UP000005824"/>
    </source>
</evidence>